<dbReference type="GO" id="GO:0034457">
    <property type="term" value="C:Mpp10 complex"/>
    <property type="evidence" value="ECO:0007669"/>
    <property type="project" value="UniProtKB-ARBA"/>
</dbReference>
<dbReference type="GO" id="GO:0042134">
    <property type="term" value="F:rRNA primary transcript binding"/>
    <property type="evidence" value="ECO:0007669"/>
    <property type="project" value="InterPro"/>
</dbReference>
<dbReference type="PANTHER" id="PTHR22734:SF2">
    <property type="entry name" value="U3 SMALL NUCLEOLAR RIBONUCLEOPROTEIN PROTEIN IMP4"/>
    <property type="match status" value="1"/>
</dbReference>
<accession>A0A1Y1Y4Y9</accession>
<dbReference type="FunCoup" id="A0A1Y1Y4Y9">
    <property type="interactions" value="873"/>
</dbReference>
<protein>
    <recommendedName>
        <fullName evidence="1">U3 small nucleolar ribonucleoprotein protein IMP4</fullName>
    </recommendedName>
</protein>
<dbReference type="AlphaFoldDB" id="A0A1Y1Y4Y9"/>
<sequence length="286" mass="33870">MIRRQTRLRREYLYRKSLESKERQIYERKKQIKEAIEEGKALPTEVRKETENLRKDLQYDEAQAEPTTHVDDEYARAGVQDPKIMITTSRDPSSRLQQFAKEMRLVFPNSQRINRGNYVMSEVVDACKANEVTDLIILHEHRGEPDGMIVCHFPYGPTAYFTLYNTVLRHDLKDQGTVSEAFPHLIFNNFNSNLGNRVMNILKYLFPVPKDDSKRVMTFSNEQDYISFRHHVFYKTSHKEVQLAEVGPRFEMRLYEIRLGTADLSDADKEWVLRPYQRTARKREFL</sequence>
<dbReference type="SMART" id="SM00879">
    <property type="entry name" value="Brix"/>
    <property type="match status" value="1"/>
</dbReference>
<evidence type="ECO:0000313" key="4">
    <source>
        <dbReference type="Proteomes" id="UP000193498"/>
    </source>
</evidence>
<organism evidence="3 4">
    <name type="scientific">Basidiobolus meristosporus CBS 931.73</name>
    <dbReference type="NCBI Taxonomy" id="1314790"/>
    <lineage>
        <taxon>Eukaryota</taxon>
        <taxon>Fungi</taxon>
        <taxon>Fungi incertae sedis</taxon>
        <taxon>Zoopagomycota</taxon>
        <taxon>Entomophthoromycotina</taxon>
        <taxon>Basidiobolomycetes</taxon>
        <taxon>Basidiobolales</taxon>
        <taxon>Basidiobolaceae</taxon>
        <taxon>Basidiobolus</taxon>
    </lineage>
</organism>
<dbReference type="Proteomes" id="UP000193498">
    <property type="component" value="Unassembled WGS sequence"/>
</dbReference>
<dbReference type="STRING" id="1314790.A0A1Y1Y4Y9"/>
<name>A0A1Y1Y4Y9_9FUNG</name>
<dbReference type="Gene3D" id="3.40.50.10480">
    <property type="entry name" value="Probable brix-domain ribosomal biogenesis protein"/>
    <property type="match status" value="1"/>
</dbReference>
<dbReference type="InParanoid" id="A0A1Y1Y4Y9"/>
<feature type="domain" description="Brix" evidence="2">
    <location>
        <begin position="82"/>
        <end position="263"/>
    </location>
</feature>
<dbReference type="PANTHER" id="PTHR22734">
    <property type="entry name" value="U3 SMALL NUCLEOLAR RIBONUCLEOPROTEIN PROTEIN IMP4"/>
    <property type="match status" value="1"/>
</dbReference>
<evidence type="ECO:0000313" key="3">
    <source>
        <dbReference type="EMBL" id="ORX93053.1"/>
    </source>
</evidence>
<keyword evidence="4" id="KW-1185">Reference proteome</keyword>
<dbReference type="GO" id="GO:0005654">
    <property type="term" value="C:nucleoplasm"/>
    <property type="evidence" value="ECO:0007669"/>
    <property type="project" value="UniProtKB-ARBA"/>
</dbReference>
<dbReference type="InterPro" id="IPR044281">
    <property type="entry name" value="IMP4/RPF1"/>
</dbReference>
<dbReference type="OrthoDB" id="10253204at2759"/>
<evidence type="ECO:0000259" key="2">
    <source>
        <dbReference type="PROSITE" id="PS50833"/>
    </source>
</evidence>
<gene>
    <name evidence="3" type="ORF">K493DRAFT_316227</name>
</gene>
<dbReference type="GO" id="GO:0032040">
    <property type="term" value="C:small-subunit processome"/>
    <property type="evidence" value="ECO:0007669"/>
    <property type="project" value="TreeGrafter"/>
</dbReference>
<reference evidence="3 4" key="1">
    <citation type="submission" date="2016-07" db="EMBL/GenBank/DDBJ databases">
        <title>Pervasive Adenine N6-methylation of Active Genes in Fungi.</title>
        <authorList>
            <consortium name="DOE Joint Genome Institute"/>
            <person name="Mondo S.J."/>
            <person name="Dannebaum R.O."/>
            <person name="Kuo R.C."/>
            <person name="Labutti K."/>
            <person name="Haridas S."/>
            <person name="Kuo A."/>
            <person name="Salamov A."/>
            <person name="Ahrendt S.R."/>
            <person name="Lipzen A."/>
            <person name="Sullivan W."/>
            <person name="Andreopoulos W.B."/>
            <person name="Clum A."/>
            <person name="Lindquist E."/>
            <person name="Daum C."/>
            <person name="Ramamoorthy G.K."/>
            <person name="Gryganskyi A."/>
            <person name="Culley D."/>
            <person name="Magnuson J.K."/>
            <person name="James T.Y."/>
            <person name="O'Malley M.A."/>
            <person name="Stajich J.E."/>
            <person name="Spatafora J.W."/>
            <person name="Visel A."/>
            <person name="Grigoriev I.V."/>
        </authorList>
    </citation>
    <scope>NUCLEOTIDE SEQUENCE [LARGE SCALE GENOMIC DNA]</scope>
    <source>
        <strain evidence="3 4">CBS 931.73</strain>
    </source>
</reference>
<dbReference type="InterPro" id="IPR007109">
    <property type="entry name" value="Brix"/>
</dbReference>
<proteinExistence type="predicted"/>
<dbReference type="GO" id="GO:0006364">
    <property type="term" value="P:rRNA processing"/>
    <property type="evidence" value="ECO:0007669"/>
    <property type="project" value="InterPro"/>
</dbReference>
<dbReference type="GO" id="GO:0030515">
    <property type="term" value="F:snoRNA binding"/>
    <property type="evidence" value="ECO:0007669"/>
    <property type="project" value="TreeGrafter"/>
</dbReference>
<dbReference type="Pfam" id="PF04427">
    <property type="entry name" value="Brix"/>
    <property type="match status" value="1"/>
</dbReference>
<evidence type="ECO:0000256" key="1">
    <source>
        <dbReference type="ARBA" id="ARBA00040513"/>
    </source>
</evidence>
<dbReference type="EMBL" id="MCFE01000249">
    <property type="protein sequence ID" value="ORX93053.1"/>
    <property type="molecule type" value="Genomic_DNA"/>
</dbReference>
<dbReference type="SUPFAM" id="SSF52954">
    <property type="entry name" value="Class II aaRS ABD-related"/>
    <property type="match status" value="1"/>
</dbReference>
<dbReference type="FunFam" id="3.40.50.10480:FF:000001">
    <property type="entry name" value="IMP4, U3 small nucleolar ribonucleoprotein"/>
    <property type="match status" value="1"/>
</dbReference>
<comment type="caution">
    <text evidence="3">The sequence shown here is derived from an EMBL/GenBank/DDBJ whole genome shotgun (WGS) entry which is preliminary data.</text>
</comment>
<dbReference type="PROSITE" id="PS50833">
    <property type="entry name" value="BRIX"/>
    <property type="match status" value="1"/>
</dbReference>
<dbReference type="GO" id="GO:0042274">
    <property type="term" value="P:ribosomal small subunit biogenesis"/>
    <property type="evidence" value="ECO:0007669"/>
    <property type="project" value="UniProtKB-ARBA"/>
</dbReference>